<feature type="coiled-coil region" evidence="1">
    <location>
        <begin position="187"/>
        <end position="249"/>
    </location>
</feature>
<gene>
    <name evidence="2" type="ORF">SDC9_59831</name>
</gene>
<proteinExistence type="predicted"/>
<organism evidence="2">
    <name type="scientific">bioreactor metagenome</name>
    <dbReference type="NCBI Taxonomy" id="1076179"/>
    <lineage>
        <taxon>unclassified sequences</taxon>
        <taxon>metagenomes</taxon>
        <taxon>ecological metagenomes</taxon>
    </lineage>
</organism>
<dbReference type="AlphaFoldDB" id="A0A644XH74"/>
<comment type="caution">
    <text evidence="2">The sequence shown here is derived from an EMBL/GenBank/DDBJ whole genome shotgun (WGS) entry which is preliminary data.</text>
</comment>
<evidence type="ECO:0000313" key="2">
    <source>
        <dbReference type="EMBL" id="MPM13474.1"/>
    </source>
</evidence>
<protein>
    <submittedName>
        <fullName evidence="2">Uncharacterized protein</fullName>
    </submittedName>
</protein>
<reference evidence="2" key="1">
    <citation type="submission" date="2019-08" db="EMBL/GenBank/DDBJ databases">
        <authorList>
            <person name="Kucharzyk K."/>
            <person name="Murdoch R.W."/>
            <person name="Higgins S."/>
            <person name="Loffler F."/>
        </authorList>
    </citation>
    <scope>NUCLEOTIDE SEQUENCE</scope>
</reference>
<dbReference type="EMBL" id="VSSQ01002124">
    <property type="protein sequence ID" value="MPM13474.1"/>
    <property type="molecule type" value="Genomic_DNA"/>
</dbReference>
<sequence>MSEMVLLASKDSSKVVTVACPLCGRISRQILKDEYKNSSIAAFRSPHTCPVCGTTFASSSSAESAKYSGSYARYISQGEQSYNADIKTAYTTTQNSNVHGQNSIPTTSERRLAQQVNSTAEKFMICRVAFPGSERSYSYISNDLTNDCPADLKNEVLSAVAALSRITTKERLSTFQAVTIQPLLNKIDTARVRALEEKSELEELQSRYVVLCSVAGVQPEAFSSEGGILEKLRNKVATLEKQVVMQTEQEYISDCVNEVMSEMGYDIIGNRSVTKRSGKRFRNELFSYGDGTAINVTYDSEGQIAMELGGIDRADRIPTSDEANVLREGMESFCSDFRDFEELLKAKGVLIKSRISMAPPTAEYATIINVSDYTITTSKPISEIAVKETRSKAATKRTMQKEDN</sequence>
<keyword evidence="1" id="KW-0175">Coiled coil</keyword>
<name>A0A644XH74_9ZZZZ</name>
<accession>A0A644XH74</accession>
<evidence type="ECO:0000256" key="1">
    <source>
        <dbReference type="SAM" id="Coils"/>
    </source>
</evidence>